<evidence type="ECO:0000256" key="3">
    <source>
        <dbReference type="ARBA" id="ARBA00023125"/>
    </source>
</evidence>
<dbReference type="GO" id="GO:0003677">
    <property type="term" value="F:DNA binding"/>
    <property type="evidence" value="ECO:0007669"/>
    <property type="project" value="UniProtKB-KW"/>
</dbReference>
<gene>
    <name evidence="6" type="ORF">PG915_17140</name>
</gene>
<dbReference type="Gene3D" id="1.10.10.10">
    <property type="entry name" value="Winged helix-like DNA-binding domain superfamily/Winged helix DNA-binding domain"/>
    <property type="match status" value="1"/>
</dbReference>
<dbReference type="InterPro" id="IPR050389">
    <property type="entry name" value="LysR-type_TF"/>
</dbReference>
<dbReference type="Pfam" id="PF00126">
    <property type="entry name" value="HTH_1"/>
    <property type="match status" value="1"/>
</dbReference>
<keyword evidence="2" id="KW-0805">Transcription regulation</keyword>
<dbReference type="InterPro" id="IPR036390">
    <property type="entry name" value="WH_DNA-bd_sf"/>
</dbReference>
<dbReference type="Pfam" id="PF03466">
    <property type="entry name" value="LysR_substrate"/>
    <property type="match status" value="1"/>
</dbReference>
<dbReference type="AlphaFoldDB" id="A0AAU8BQ67"/>
<evidence type="ECO:0000259" key="5">
    <source>
        <dbReference type="PROSITE" id="PS50931"/>
    </source>
</evidence>
<dbReference type="Gene3D" id="3.40.190.10">
    <property type="entry name" value="Periplasmic binding protein-like II"/>
    <property type="match status" value="2"/>
</dbReference>
<dbReference type="InterPro" id="IPR036388">
    <property type="entry name" value="WH-like_DNA-bd_sf"/>
</dbReference>
<dbReference type="EMBL" id="CP115921">
    <property type="protein sequence ID" value="XCD18499.1"/>
    <property type="molecule type" value="Genomic_DNA"/>
</dbReference>
<keyword evidence="4" id="KW-0804">Transcription</keyword>
<dbReference type="PROSITE" id="PS50931">
    <property type="entry name" value="HTH_LYSR"/>
    <property type="match status" value="1"/>
</dbReference>
<organism evidence="6">
    <name type="scientific">Vibrio chaetopteri</name>
    <dbReference type="NCBI Taxonomy" id="3016528"/>
    <lineage>
        <taxon>Bacteria</taxon>
        <taxon>Pseudomonadati</taxon>
        <taxon>Pseudomonadota</taxon>
        <taxon>Gammaproteobacteria</taxon>
        <taxon>Vibrionales</taxon>
        <taxon>Vibrionaceae</taxon>
        <taxon>Vibrio</taxon>
    </lineage>
</organism>
<dbReference type="SUPFAM" id="SSF53850">
    <property type="entry name" value="Periplasmic binding protein-like II"/>
    <property type="match status" value="1"/>
</dbReference>
<evidence type="ECO:0000256" key="1">
    <source>
        <dbReference type="ARBA" id="ARBA00009437"/>
    </source>
</evidence>
<feature type="domain" description="HTH lysR-type" evidence="5">
    <location>
        <begin position="7"/>
        <end position="64"/>
    </location>
</feature>
<reference evidence="6" key="1">
    <citation type="submission" date="2023-01" db="EMBL/GenBank/DDBJ databases">
        <title>Vibrio sp. CB1-14 genome sequencing.</title>
        <authorList>
            <person name="Otstavnykh N."/>
            <person name="Isaeva M."/>
            <person name="Meleshko D."/>
        </authorList>
    </citation>
    <scope>NUCLEOTIDE SEQUENCE</scope>
    <source>
        <strain evidence="6">CB1-14</strain>
    </source>
</reference>
<dbReference type="KEGG" id="vck:PG915_17140"/>
<accession>A0AAU8BQ67</accession>
<proteinExistence type="inferred from homology"/>
<comment type="similarity">
    <text evidence="1">Belongs to the LysR transcriptional regulatory family.</text>
</comment>
<dbReference type="InterPro" id="IPR000847">
    <property type="entry name" value="LysR_HTH_N"/>
</dbReference>
<protein>
    <submittedName>
        <fullName evidence="6">LysR family transcriptional regulator</fullName>
    </submittedName>
</protein>
<dbReference type="PANTHER" id="PTHR30118">
    <property type="entry name" value="HTH-TYPE TRANSCRIPTIONAL REGULATOR LEUO-RELATED"/>
    <property type="match status" value="1"/>
</dbReference>
<name>A0AAU8BQ67_9VIBR</name>
<evidence type="ECO:0000313" key="6">
    <source>
        <dbReference type="EMBL" id="XCD18499.1"/>
    </source>
</evidence>
<evidence type="ECO:0000256" key="4">
    <source>
        <dbReference type="ARBA" id="ARBA00023163"/>
    </source>
</evidence>
<dbReference type="InterPro" id="IPR005119">
    <property type="entry name" value="LysR_subst-bd"/>
</dbReference>
<dbReference type="SUPFAM" id="SSF46785">
    <property type="entry name" value="Winged helix' DNA-binding domain"/>
    <property type="match status" value="1"/>
</dbReference>
<dbReference type="PANTHER" id="PTHR30118:SF7">
    <property type="entry name" value="TRANSCRIPTIONAL REGULATOR LYSR FAMILY"/>
    <property type="match status" value="1"/>
</dbReference>
<keyword evidence="3" id="KW-0238">DNA-binding</keyword>
<dbReference type="PRINTS" id="PR00039">
    <property type="entry name" value="HTHLYSR"/>
</dbReference>
<sequence>MKDIKNLDLNLLKLLKAVVETKNTHTAASQLGISQTSVSRGLAKLREVFGDQLFIRKAHGVEPSELAEKLAEAADSMYSPIEKVVESYQNFDPLEFEGDVTIAMQIYFIETYGVGIFEVLREALPKARFHFIYWQDDSLGEVLKGNIDYLIQFDAYPLPQEIYQHHLHRIKLSLIARENHPTLSTTSDWEAIHELPVVRIVFDGINTKRAPIEDLYRAKGYQANISMTTHSVKVLLNKIANSDAILFGSSYMLELQDGLASYPLPAIPKEMQQANICGGYLQTKRGYPLNQLLHQAMQTYFDSVRQPE</sequence>
<dbReference type="RefSeq" id="WP_353499642.1">
    <property type="nucleotide sequence ID" value="NZ_CP115921.1"/>
</dbReference>
<dbReference type="GO" id="GO:0003700">
    <property type="term" value="F:DNA-binding transcription factor activity"/>
    <property type="evidence" value="ECO:0007669"/>
    <property type="project" value="InterPro"/>
</dbReference>
<evidence type="ECO:0000256" key="2">
    <source>
        <dbReference type="ARBA" id="ARBA00023015"/>
    </source>
</evidence>